<feature type="transmembrane region" description="Helical" evidence="2">
    <location>
        <begin position="89"/>
        <end position="108"/>
    </location>
</feature>
<accession>A0AAV0F5U0</accession>
<feature type="compositionally biased region" description="Polar residues" evidence="1">
    <location>
        <begin position="1"/>
        <end position="10"/>
    </location>
</feature>
<evidence type="ECO:0000313" key="4">
    <source>
        <dbReference type="Proteomes" id="UP001152523"/>
    </source>
</evidence>
<name>A0AAV0F5U0_9ASTE</name>
<sequence>MWRPWSSQWWCSEDGGGGGGGRWAAKNGHTSLDAAVRLEEDSTSEGGTGETAAGGAGETAAEGTGEMVAGGVKEAVAGCSSTEGDYMSYETYFCFLVLYVNIGPLLVLNR</sequence>
<evidence type="ECO:0000256" key="1">
    <source>
        <dbReference type="SAM" id="MobiDB-lite"/>
    </source>
</evidence>
<comment type="caution">
    <text evidence="3">The sequence shown here is derived from an EMBL/GenBank/DDBJ whole genome shotgun (WGS) entry which is preliminary data.</text>
</comment>
<dbReference type="Proteomes" id="UP001152523">
    <property type="component" value="Unassembled WGS sequence"/>
</dbReference>
<dbReference type="EMBL" id="CAMAPF010000963">
    <property type="protein sequence ID" value="CAH9130888.1"/>
    <property type="molecule type" value="Genomic_DNA"/>
</dbReference>
<gene>
    <name evidence="3" type="ORF">CEPIT_LOCUS30982</name>
</gene>
<organism evidence="3 4">
    <name type="scientific">Cuscuta epithymum</name>
    <dbReference type="NCBI Taxonomy" id="186058"/>
    <lineage>
        <taxon>Eukaryota</taxon>
        <taxon>Viridiplantae</taxon>
        <taxon>Streptophyta</taxon>
        <taxon>Embryophyta</taxon>
        <taxon>Tracheophyta</taxon>
        <taxon>Spermatophyta</taxon>
        <taxon>Magnoliopsida</taxon>
        <taxon>eudicotyledons</taxon>
        <taxon>Gunneridae</taxon>
        <taxon>Pentapetalae</taxon>
        <taxon>asterids</taxon>
        <taxon>lamiids</taxon>
        <taxon>Solanales</taxon>
        <taxon>Convolvulaceae</taxon>
        <taxon>Cuscuteae</taxon>
        <taxon>Cuscuta</taxon>
        <taxon>Cuscuta subgen. Cuscuta</taxon>
    </lineage>
</organism>
<evidence type="ECO:0000313" key="3">
    <source>
        <dbReference type="EMBL" id="CAH9130888.1"/>
    </source>
</evidence>
<proteinExistence type="predicted"/>
<keyword evidence="2" id="KW-0812">Transmembrane</keyword>
<keyword evidence="2" id="KW-0472">Membrane</keyword>
<evidence type="ECO:0000256" key="2">
    <source>
        <dbReference type="SAM" id="Phobius"/>
    </source>
</evidence>
<reference evidence="3" key="1">
    <citation type="submission" date="2022-07" db="EMBL/GenBank/DDBJ databases">
        <authorList>
            <person name="Macas J."/>
            <person name="Novak P."/>
            <person name="Neumann P."/>
        </authorList>
    </citation>
    <scope>NUCLEOTIDE SEQUENCE</scope>
</reference>
<feature type="compositionally biased region" description="Gly residues" evidence="1">
    <location>
        <begin position="46"/>
        <end position="57"/>
    </location>
</feature>
<keyword evidence="4" id="KW-1185">Reference proteome</keyword>
<keyword evidence="2" id="KW-1133">Transmembrane helix</keyword>
<protein>
    <submittedName>
        <fullName evidence="3">Uncharacterized protein</fullName>
    </submittedName>
</protein>
<dbReference type="AlphaFoldDB" id="A0AAV0F5U0"/>
<feature type="region of interest" description="Disordered" evidence="1">
    <location>
        <begin position="1"/>
        <end position="62"/>
    </location>
</feature>